<dbReference type="GO" id="GO:0016989">
    <property type="term" value="F:sigma factor antagonist activity"/>
    <property type="evidence" value="ECO:0007669"/>
    <property type="project" value="TreeGrafter"/>
</dbReference>
<feature type="domain" description="FecR N-terminal" evidence="2">
    <location>
        <begin position="29"/>
        <end position="70"/>
    </location>
</feature>
<evidence type="ECO:0000259" key="2">
    <source>
        <dbReference type="Pfam" id="PF16220"/>
    </source>
</evidence>
<dbReference type="RefSeq" id="WP_233211961.1">
    <property type="nucleotide sequence ID" value="NZ_BSQD01000001.1"/>
</dbReference>
<dbReference type="Pfam" id="PF04773">
    <property type="entry name" value="FecR"/>
    <property type="match status" value="1"/>
</dbReference>
<gene>
    <name evidence="3" type="ORF">SAMN06295900_101382</name>
</gene>
<dbReference type="InterPro" id="IPR012373">
    <property type="entry name" value="Ferrdict_sens_TM"/>
</dbReference>
<dbReference type="InterPro" id="IPR032623">
    <property type="entry name" value="FecR_N"/>
</dbReference>
<accession>A0A1X7CHF3</accession>
<sequence>MNGAGIDAQRAAAERAADDALPLSRAVAREAAAWLVRLHGGGSREDEEACRRWRAADAEHERAWQRALRLTARLDAVPASVGMPVLGRSVRTTRRTTVKALSLMLAAGPIGYAAYRATPWREWAADERTTIGERRSVTLADGSRVDLDTATAFDIRFGDGERRLTLYAGAIQVTTGSDAGHARPYRPLVVQTAQGMLRALGTRFVVRDDGSAGTFVAVLHGAVEAATEAAPLKRIVPAGRQLRFTASSIGEAVPVDPHVADWAHGTLFAERMRLADFLSELSRYRPGLLRCDPSVADLRISGVFRLDRADDILAALPQTLPVRIVSRTRYWIGVTAAGI</sequence>
<evidence type="ECO:0000313" key="3">
    <source>
        <dbReference type="EMBL" id="SME96570.1"/>
    </source>
</evidence>
<feature type="domain" description="FecR protein" evidence="1">
    <location>
        <begin position="127"/>
        <end position="224"/>
    </location>
</feature>
<dbReference type="PANTHER" id="PTHR30273">
    <property type="entry name" value="PERIPLASMIC SIGNAL SENSOR AND SIGMA FACTOR ACTIVATOR FECR-RELATED"/>
    <property type="match status" value="1"/>
</dbReference>
<dbReference type="STRING" id="28094.SAMN06295900_101382"/>
<dbReference type="Proteomes" id="UP000192911">
    <property type="component" value="Unassembled WGS sequence"/>
</dbReference>
<evidence type="ECO:0000313" key="4">
    <source>
        <dbReference type="Proteomes" id="UP000192911"/>
    </source>
</evidence>
<name>A0A1X7CHF3_TRICW</name>
<dbReference type="EMBL" id="FXAH01000001">
    <property type="protein sequence ID" value="SME96570.1"/>
    <property type="molecule type" value="Genomic_DNA"/>
</dbReference>
<dbReference type="GeneID" id="95549141"/>
<dbReference type="PANTHER" id="PTHR30273:SF2">
    <property type="entry name" value="PROTEIN FECR"/>
    <property type="match status" value="1"/>
</dbReference>
<dbReference type="PIRSF" id="PIRSF018266">
    <property type="entry name" value="FecR"/>
    <property type="match status" value="1"/>
</dbReference>
<dbReference type="Gene3D" id="2.60.120.1440">
    <property type="match status" value="1"/>
</dbReference>
<proteinExistence type="predicted"/>
<dbReference type="InterPro" id="IPR006860">
    <property type="entry name" value="FecR"/>
</dbReference>
<reference evidence="4" key="1">
    <citation type="submission" date="2017-04" db="EMBL/GenBank/DDBJ databases">
        <authorList>
            <person name="Varghese N."/>
            <person name="Submissions S."/>
        </authorList>
    </citation>
    <scope>NUCLEOTIDE SEQUENCE [LARGE SCALE GENOMIC DNA]</scope>
    <source>
        <strain evidence="4">Ballard 720</strain>
    </source>
</reference>
<protein>
    <submittedName>
        <fullName evidence="3">FecR family protein</fullName>
    </submittedName>
</protein>
<organism evidence="3 4">
    <name type="scientific">Trinickia caryophylli</name>
    <name type="common">Paraburkholderia caryophylli</name>
    <dbReference type="NCBI Taxonomy" id="28094"/>
    <lineage>
        <taxon>Bacteria</taxon>
        <taxon>Pseudomonadati</taxon>
        <taxon>Pseudomonadota</taxon>
        <taxon>Betaproteobacteria</taxon>
        <taxon>Burkholderiales</taxon>
        <taxon>Burkholderiaceae</taxon>
        <taxon>Trinickia</taxon>
    </lineage>
</organism>
<evidence type="ECO:0000259" key="1">
    <source>
        <dbReference type="Pfam" id="PF04773"/>
    </source>
</evidence>
<keyword evidence="4" id="KW-1185">Reference proteome</keyword>
<dbReference type="Pfam" id="PF16220">
    <property type="entry name" value="DUF4880"/>
    <property type="match status" value="1"/>
</dbReference>
<dbReference type="AlphaFoldDB" id="A0A1X7CHF3"/>